<name>A0A1I7TGU7_9PELO</name>
<keyword evidence="2" id="KW-0472">Membrane</keyword>
<proteinExistence type="predicted"/>
<organism evidence="3 4">
    <name type="scientific">Caenorhabditis tropicalis</name>
    <dbReference type="NCBI Taxonomy" id="1561998"/>
    <lineage>
        <taxon>Eukaryota</taxon>
        <taxon>Metazoa</taxon>
        <taxon>Ecdysozoa</taxon>
        <taxon>Nematoda</taxon>
        <taxon>Chromadorea</taxon>
        <taxon>Rhabditida</taxon>
        <taxon>Rhabditina</taxon>
        <taxon>Rhabditomorpha</taxon>
        <taxon>Rhabditoidea</taxon>
        <taxon>Rhabditidae</taxon>
        <taxon>Peloderinae</taxon>
        <taxon>Caenorhabditis</taxon>
    </lineage>
</organism>
<evidence type="ECO:0000256" key="1">
    <source>
        <dbReference type="SAM" id="MobiDB-lite"/>
    </source>
</evidence>
<protein>
    <submittedName>
        <fullName evidence="4">Uncharacterized protein</fullName>
    </submittedName>
</protein>
<dbReference type="AlphaFoldDB" id="A0A1I7TGU7"/>
<keyword evidence="2" id="KW-0812">Transmembrane</keyword>
<sequence>MTLVYEFDTREKANSYHDSMVKAYPSSTGEVKEHRDNMDIVPCRRYKKSREYADGRTDTVGYKLCCEMHGWCGLSGWYIFLIIVCCLIVLAIGGALLWFCYLNRFFGGKEKEDEEKKEDYSNTEDVGSVEISVATY</sequence>
<keyword evidence="2" id="KW-1133">Transmembrane helix</keyword>
<feature type="transmembrane region" description="Helical" evidence="2">
    <location>
        <begin position="77"/>
        <end position="101"/>
    </location>
</feature>
<evidence type="ECO:0000256" key="2">
    <source>
        <dbReference type="SAM" id="Phobius"/>
    </source>
</evidence>
<evidence type="ECO:0000313" key="3">
    <source>
        <dbReference type="Proteomes" id="UP000095282"/>
    </source>
</evidence>
<dbReference type="Proteomes" id="UP000095282">
    <property type="component" value="Unplaced"/>
</dbReference>
<evidence type="ECO:0000313" key="4">
    <source>
        <dbReference type="WBParaSite" id="Csp11.Scaffold608.g5801.t2"/>
    </source>
</evidence>
<accession>A0A1I7TGU7</accession>
<reference evidence="4" key="1">
    <citation type="submission" date="2016-11" db="UniProtKB">
        <authorList>
            <consortium name="WormBaseParasite"/>
        </authorList>
    </citation>
    <scope>IDENTIFICATION</scope>
</reference>
<keyword evidence="3" id="KW-1185">Reference proteome</keyword>
<dbReference type="WBParaSite" id="Csp11.Scaffold608.g5801.t2">
    <property type="protein sequence ID" value="Csp11.Scaffold608.g5801.t2"/>
    <property type="gene ID" value="Csp11.Scaffold608.g5801"/>
</dbReference>
<feature type="region of interest" description="Disordered" evidence="1">
    <location>
        <begin position="113"/>
        <end position="136"/>
    </location>
</feature>